<dbReference type="GO" id="GO:1990904">
    <property type="term" value="C:ribonucleoprotein complex"/>
    <property type="evidence" value="ECO:0007669"/>
    <property type="project" value="UniProtKB-KW"/>
</dbReference>
<feature type="domain" description="Small ribosomal subunit protein uS10" evidence="3">
    <location>
        <begin position="46"/>
        <end position="141"/>
    </location>
</feature>
<proteinExistence type="predicted"/>
<organism evidence="4 5">
    <name type="scientific">Homarus americanus</name>
    <name type="common">American lobster</name>
    <dbReference type="NCBI Taxonomy" id="6706"/>
    <lineage>
        <taxon>Eukaryota</taxon>
        <taxon>Metazoa</taxon>
        <taxon>Ecdysozoa</taxon>
        <taxon>Arthropoda</taxon>
        <taxon>Crustacea</taxon>
        <taxon>Multicrustacea</taxon>
        <taxon>Malacostraca</taxon>
        <taxon>Eumalacostraca</taxon>
        <taxon>Eucarida</taxon>
        <taxon>Decapoda</taxon>
        <taxon>Pleocyemata</taxon>
        <taxon>Astacidea</taxon>
        <taxon>Nephropoidea</taxon>
        <taxon>Nephropidae</taxon>
        <taxon>Homarus</taxon>
    </lineage>
</organism>
<dbReference type="GO" id="GO:0005761">
    <property type="term" value="C:mitochondrial ribosome"/>
    <property type="evidence" value="ECO:0007669"/>
    <property type="project" value="InterPro"/>
</dbReference>
<dbReference type="InterPro" id="IPR036838">
    <property type="entry name" value="Ribosomal_uS10_dom_sf"/>
</dbReference>
<dbReference type="EMBL" id="JAHLQT010026473">
    <property type="protein sequence ID" value="KAG7163234.1"/>
    <property type="molecule type" value="Genomic_DNA"/>
</dbReference>
<protein>
    <submittedName>
        <fullName evidence="4">39S ribosomal protein L48-like</fullName>
    </submittedName>
</protein>
<dbReference type="AlphaFoldDB" id="A0A8J5MU95"/>
<evidence type="ECO:0000259" key="3">
    <source>
        <dbReference type="SMART" id="SM01403"/>
    </source>
</evidence>
<sequence length="308" mass="35292">MIVAARCLATAQRSLSSSIQTCGRIETEPPYLDAGGPDVPDYSLVNVQMKGYDFTVLEHYARWVHKTALNMGFDVEDSWATPCKKLLIQNYRPNTSKVEAEYNFNIYERTVQLADLPSTMAPLFIEVVQAGLPQGVEINVHEHMPEYTEVRYIPDLELRDLYKQLHYVNCYKESIANDRKNKTRGENEEYGVDSEKRGEDGVNGVSLRGPIIFSSKCSIAILDMSRSSVSISVVRGNVLLDWMKRNTRYISSMTCNKVILSSDNLVSMAVRMSQWRERGWFRRSDSRRGLRTNTRYCLTVCSSYDRIY</sequence>
<dbReference type="Pfam" id="PF00338">
    <property type="entry name" value="Ribosomal_S10"/>
    <property type="match status" value="1"/>
</dbReference>
<dbReference type="SUPFAM" id="SSF54999">
    <property type="entry name" value="Ribosomal protein S10"/>
    <property type="match status" value="1"/>
</dbReference>
<evidence type="ECO:0000256" key="2">
    <source>
        <dbReference type="ARBA" id="ARBA00023274"/>
    </source>
</evidence>
<dbReference type="Proteomes" id="UP000747542">
    <property type="component" value="Unassembled WGS sequence"/>
</dbReference>
<dbReference type="SMART" id="SM01403">
    <property type="entry name" value="Ribosomal_S10"/>
    <property type="match status" value="1"/>
</dbReference>
<gene>
    <name evidence="4" type="primary">MRPL48-L</name>
    <name evidence="4" type="ORF">Hamer_G004336</name>
</gene>
<keyword evidence="1 4" id="KW-0689">Ribosomal protein</keyword>
<reference evidence="4" key="1">
    <citation type="journal article" date="2021" name="Sci. Adv.">
        <title>The American lobster genome reveals insights on longevity, neural, and immune adaptations.</title>
        <authorList>
            <person name="Polinski J.M."/>
            <person name="Zimin A.V."/>
            <person name="Clark K.F."/>
            <person name="Kohn A.B."/>
            <person name="Sadowski N."/>
            <person name="Timp W."/>
            <person name="Ptitsyn A."/>
            <person name="Khanna P."/>
            <person name="Romanova D.Y."/>
            <person name="Williams P."/>
            <person name="Greenwood S.J."/>
            <person name="Moroz L.L."/>
            <person name="Walt D.R."/>
            <person name="Bodnar A.G."/>
        </authorList>
    </citation>
    <scope>NUCLEOTIDE SEQUENCE</scope>
    <source>
        <strain evidence="4">GMGI-L3</strain>
    </source>
</reference>
<evidence type="ECO:0000313" key="4">
    <source>
        <dbReference type="EMBL" id="KAG7163234.1"/>
    </source>
</evidence>
<accession>A0A8J5MU95</accession>
<name>A0A8J5MU95_HOMAM</name>
<comment type="caution">
    <text evidence="4">The sequence shown here is derived from an EMBL/GenBank/DDBJ whole genome shotgun (WGS) entry which is preliminary data.</text>
</comment>
<dbReference type="InterPro" id="IPR027487">
    <property type="entry name" value="Ribosomal_mL48"/>
</dbReference>
<keyword evidence="5" id="KW-1185">Reference proteome</keyword>
<dbReference type="PANTHER" id="PTHR13473">
    <property type="entry name" value="MITOCHONDRIAL RIBOSOMAL PROTEIN L48"/>
    <property type="match status" value="1"/>
</dbReference>
<keyword evidence="2" id="KW-0687">Ribonucleoprotein</keyword>
<evidence type="ECO:0000256" key="1">
    <source>
        <dbReference type="ARBA" id="ARBA00022980"/>
    </source>
</evidence>
<dbReference type="PANTHER" id="PTHR13473:SF0">
    <property type="entry name" value="LARGE RIBOSOMAL SUBUNIT PROTEIN ML48"/>
    <property type="match status" value="1"/>
</dbReference>
<evidence type="ECO:0000313" key="5">
    <source>
        <dbReference type="Proteomes" id="UP000747542"/>
    </source>
</evidence>
<dbReference type="Gene3D" id="3.30.70.600">
    <property type="entry name" value="Ribosomal protein S10 domain"/>
    <property type="match status" value="1"/>
</dbReference>
<dbReference type="InterPro" id="IPR027486">
    <property type="entry name" value="Ribosomal_uS10_dom"/>
</dbReference>